<reference evidence="1" key="1">
    <citation type="submission" date="2023-06" db="EMBL/GenBank/DDBJ databases">
        <title>Genome-scale phylogeny and comparative genomics of the fungal order Sordariales.</title>
        <authorList>
            <consortium name="Lawrence Berkeley National Laboratory"/>
            <person name="Hensen N."/>
            <person name="Bonometti L."/>
            <person name="Westerberg I."/>
            <person name="Brannstrom I.O."/>
            <person name="Guillou S."/>
            <person name="Cros-Aarteil S."/>
            <person name="Calhoun S."/>
            <person name="Haridas S."/>
            <person name="Kuo A."/>
            <person name="Mondo S."/>
            <person name="Pangilinan J."/>
            <person name="Riley R."/>
            <person name="Labutti K."/>
            <person name="Andreopoulos B."/>
            <person name="Lipzen A."/>
            <person name="Chen C."/>
            <person name="Yanf M."/>
            <person name="Daum C."/>
            <person name="Ng V."/>
            <person name="Clum A."/>
            <person name="Steindorff A."/>
            <person name="Ohm R."/>
            <person name="Martin F."/>
            <person name="Silar P."/>
            <person name="Natvig D."/>
            <person name="Lalanne C."/>
            <person name="Gautier V."/>
            <person name="Ament-Velasquez S.L."/>
            <person name="Kruys A."/>
            <person name="Hutchinson M.I."/>
            <person name="Powell A.J."/>
            <person name="Barry K."/>
            <person name="Miller A.N."/>
            <person name="Grigoriev I.V."/>
            <person name="Debuchy R."/>
            <person name="Gladieux P."/>
            <person name="Thoren M.H."/>
            <person name="Johannesson H."/>
        </authorList>
    </citation>
    <scope>NUCLEOTIDE SEQUENCE</scope>
    <source>
        <strain evidence="1">SMH4607-1</strain>
    </source>
</reference>
<dbReference type="EMBL" id="JAUKUA010000001">
    <property type="protein sequence ID" value="KAK0731226.1"/>
    <property type="molecule type" value="Genomic_DNA"/>
</dbReference>
<evidence type="ECO:0000313" key="1">
    <source>
        <dbReference type="EMBL" id="KAK0731226.1"/>
    </source>
</evidence>
<dbReference type="AlphaFoldDB" id="A0AA40EBI3"/>
<proteinExistence type="predicted"/>
<protein>
    <submittedName>
        <fullName evidence="1">Uncharacterized protein</fullName>
    </submittedName>
</protein>
<keyword evidence="2" id="KW-1185">Reference proteome</keyword>
<organism evidence="1 2">
    <name type="scientific">Lasiosphaeris hirsuta</name>
    <dbReference type="NCBI Taxonomy" id="260670"/>
    <lineage>
        <taxon>Eukaryota</taxon>
        <taxon>Fungi</taxon>
        <taxon>Dikarya</taxon>
        <taxon>Ascomycota</taxon>
        <taxon>Pezizomycotina</taxon>
        <taxon>Sordariomycetes</taxon>
        <taxon>Sordariomycetidae</taxon>
        <taxon>Sordariales</taxon>
        <taxon>Lasiosphaeriaceae</taxon>
        <taxon>Lasiosphaeris</taxon>
    </lineage>
</organism>
<dbReference type="Proteomes" id="UP001172102">
    <property type="component" value="Unassembled WGS sequence"/>
</dbReference>
<evidence type="ECO:0000313" key="2">
    <source>
        <dbReference type="Proteomes" id="UP001172102"/>
    </source>
</evidence>
<dbReference type="InterPro" id="IPR014839">
    <property type="entry name" value="Crt10"/>
</dbReference>
<accession>A0AA40EBI3</accession>
<comment type="caution">
    <text evidence="1">The sequence shown here is derived from an EMBL/GenBank/DDBJ whole genome shotgun (WGS) entry which is preliminary data.</text>
</comment>
<sequence length="602" mass="66776">MLQGAIDRHFGHQINNMAVGNLGNFEVIFFAYDDGDVGAYYTHTIVRCIKLNSSNGPSHGASGVPLRQTVPKEFFHDNVGLSAWGLAIHEQSRLLAVSSNRREVTVFAFATSDNPVRCESSEVDNSPKVWSGQTALELERHFQSRTRTWRIVLPTGTEGHYMPSIAFCNDETGYADKVVAVDIQGNTWIMDIWKIGSFPIVYPPNSTRGLANQRHTGWGVLVLSDSSFKQTGSLSESLGLPASEIIRCSPSSRANLPANSDHVWLDVTCRLFYVPELAPVADVLLRDRHGHIYSKMHIEGLHPYLDAHGPLTGQQIDEYGDDSDNMLESNSSSEGAFGASDKIEAGQSTEQRWSALTKTPGPPGAAIDDLSEEVLLCRAIIPSFGQTPPLDGSPNTLIGFASASMSRQHWTKTIKFAEAEFPPYMAKNLSILRLTTTDIELQPLDPQGTGVLCKSVLVHHNHSGRRNEPYDLSQHYSERISMFIHVPELNLVVLGALNGRVALLTLTKTAKRVQGVPLRRGFRVDWVLPRHAEEDKRVRPWCALHGIAISPVPAPKAKGLDLHGRQCRVPPVQYRLILHYMDHTILMYDVARREGDEDLMIF</sequence>
<gene>
    <name evidence="1" type="ORF">B0H67DRAFT_564173</name>
</gene>
<name>A0AA40EBI3_9PEZI</name>
<dbReference type="Pfam" id="PF08728">
    <property type="entry name" value="CRT10"/>
    <property type="match status" value="1"/>
</dbReference>